<sequence>MPRGNYTIQRCCEECGKIFTPPTLMSKYCSPACSKRAYKKRQIAKEKEAIRQALIRRIPSSKGYLTVKEAMMIYGISKDVLYRMIRQGLIPSYNFGQQRLIRLSRQYMDEHFKTKARSRKRKKEALSFEPKDCYTIGEIAKKFHINDSSVFKHIRRHSIPTRQIGNYVYVPKSEIDKLYKSL</sequence>
<gene>
    <name evidence="3" type="ORF">DWY58_18480</name>
    <name evidence="2" type="ORF">DXC34_18450</name>
</gene>
<evidence type="ECO:0000259" key="1">
    <source>
        <dbReference type="Pfam" id="PF12728"/>
    </source>
</evidence>
<dbReference type="RefSeq" id="WP_117742682.1">
    <property type="nucleotide sequence ID" value="NZ_JBCJDN010000010.1"/>
</dbReference>
<dbReference type="EMBL" id="QSSV01000051">
    <property type="protein sequence ID" value="RGM08173.1"/>
    <property type="molecule type" value="Genomic_DNA"/>
</dbReference>
<proteinExistence type="predicted"/>
<evidence type="ECO:0000313" key="3">
    <source>
        <dbReference type="EMBL" id="RGR24956.1"/>
    </source>
</evidence>
<reference evidence="4 5" key="1">
    <citation type="submission" date="2018-08" db="EMBL/GenBank/DDBJ databases">
        <title>A genome reference for cultivated species of the human gut microbiota.</title>
        <authorList>
            <person name="Zou Y."/>
            <person name="Xue W."/>
            <person name="Luo G."/>
        </authorList>
    </citation>
    <scope>NUCLEOTIDE SEQUENCE [LARGE SCALE GENOMIC DNA]</scope>
    <source>
        <strain evidence="3 5">AF25-6</strain>
        <strain evidence="2 4">TF03-6</strain>
    </source>
</reference>
<dbReference type="Pfam" id="PF12728">
    <property type="entry name" value="HTH_17"/>
    <property type="match status" value="1"/>
</dbReference>
<organism evidence="2 4">
    <name type="scientific">Bacteroides stercoris</name>
    <dbReference type="NCBI Taxonomy" id="46506"/>
    <lineage>
        <taxon>Bacteria</taxon>
        <taxon>Pseudomonadati</taxon>
        <taxon>Bacteroidota</taxon>
        <taxon>Bacteroidia</taxon>
        <taxon>Bacteroidales</taxon>
        <taxon>Bacteroidaceae</taxon>
        <taxon>Bacteroides</taxon>
    </lineage>
</organism>
<dbReference type="Proteomes" id="UP000284161">
    <property type="component" value="Unassembled WGS sequence"/>
</dbReference>
<comment type="caution">
    <text evidence="2">The sequence shown here is derived from an EMBL/GenBank/DDBJ whole genome shotgun (WGS) entry which is preliminary data.</text>
</comment>
<name>A0A3E4UFP1_BACSE</name>
<dbReference type="EMBL" id="QRUB01000042">
    <property type="protein sequence ID" value="RGR24956.1"/>
    <property type="molecule type" value="Genomic_DNA"/>
</dbReference>
<dbReference type="InterPro" id="IPR010093">
    <property type="entry name" value="SinI_DNA-bd"/>
</dbReference>
<dbReference type="GO" id="GO:0003677">
    <property type="term" value="F:DNA binding"/>
    <property type="evidence" value="ECO:0007669"/>
    <property type="project" value="InterPro"/>
</dbReference>
<evidence type="ECO:0000313" key="5">
    <source>
        <dbReference type="Proteomes" id="UP000284161"/>
    </source>
</evidence>
<dbReference type="Gene3D" id="1.10.10.60">
    <property type="entry name" value="Homeodomain-like"/>
    <property type="match status" value="1"/>
</dbReference>
<dbReference type="InterPro" id="IPR041657">
    <property type="entry name" value="HTH_17"/>
</dbReference>
<dbReference type="AlphaFoldDB" id="A0A3E4UFP1"/>
<evidence type="ECO:0000313" key="2">
    <source>
        <dbReference type="EMBL" id="RGM08173.1"/>
    </source>
</evidence>
<feature type="domain" description="Helix-turn-helix" evidence="1">
    <location>
        <begin position="64"/>
        <end position="104"/>
    </location>
</feature>
<dbReference type="NCBIfam" id="TIGR01764">
    <property type="entry name" value="excise"/>
    <property type="match status" value="1"/>
</dbReference>
<evidence type="ECO:0000313" key="4">
    <source>
        <dbReference type="Proteomes" id="UP000261223"/>
    </source>
</evidence>
<accession>A0A3E4UFP1</accession>
<protein>
    <submittedName>
        <fullName evidence="2">Helix-turn-helix domain-containing protein</fullName>
    </submittedName>
</protein>
<dbReference type="Proteomes" id="UP000261223">
    <property type="component" value="Unassembled WGS sequence"/>
</dbReference>